<dbReference type="SUPFAM" id="SSF52047">
    <property type="entry name" value="RNI-like"/>
    <property type="match status" value="2"/>
</dbReference>
<dbReference type="SMART" id="SM00368">
    <property type="entry name" value="LRR_RI"/>
    <property type="match status" value="4"/>
</dbReference>
<reference evidence="4 5" key="1">
    <citation type="journal article" date="2018" name="Cell">
        <title>The Chara Genome: Secondary Complexity and Implications for Plant Terrestrialization.</title>
        <authorList>
            <person name="Nishiyama T."/>
            <person name="Sakayama H."/>
            <person name="Vries J.D."/>
            <person name="Buschmann H."/>
            <person name="Saint-Marcoux D."/>
            <person name="Ullrich K.K."/>
            <person name="Haas F.B."/>
            <person name="Vanderstraeten L."/>
            <person name="Becker D."/>
            <person name="Lang D."/>
            <person name="Vosolsobe S."/>
            <person name="Rombauts S."/>
            <person name="Wilhelmsson P.K.I."/>
            <person name="Janitza P."/>
            <person name="Kern R."/>
            <person name="Heyl A."/>
            <person name="Rumpler F."/>
            <person name="Villalobos L.I.A.C."/>
            <person name="Clay J.M."/>
            <person name="Skokan R."/>
            <person name="Toyoda A."/>
            <person name="Suzuki Y."/>
            <person name="Kagoshima H."/>
            <person name="Schijlen E."/>
            <person name="Tajeshwar N."/>
            <person name="Catarino B."/>
            <person name="Hetherington A.J."/>
            <person name="Saltykova A."/>
            <person name="Bonnot C."/>
            <person name="Breuninger H."/>
            <person name="Symeonidi A."/>
            <person name="Radhakrishnan G.V."/>
            <person name="Van Nieuwerburgh F."/>
            <person name="Deforce D."/>
            <person name="Chang C."/>
            <person name="Karol K.G."/>
            <person name="Hedrich R."/>
            <person name="Ulvskov P."/>
            <person name="Glockner G."/>
            <person name="Delwiche C.F."/>
            <person name="Petrasek J."/>
            <person name="Van de Peer Y."/>
            <person name="Friml J."/>
            <person name="Beilby M."/>
            <person name="Dolan L."/>
            <person name="Kohara Y."/>
            <person name="Sugano S."/>
            <person name="Fujiyama A."/>
            <person name="Delaux P.-M."/>
            <person name="Quint M."/>
            <person name="TheiBen G."/>
            <person name="Hagemann M."/>
            <person name="Harholt J."/>
            <person name="Dunand C."/>
            <person name="Zachgo S."/>
            <person name="Langdale J."/>
            <person name="Maumus F."/>
            <person name="Straeten D.V.D."/>
            <person name="Gould S.B."/>
            <person name="Rensing S.A."/>
        </authorList>
    </citation>
    <scope>NUCLEOTIDE SEQUENCE [LARGE SCALE GENOMIC DNA]</scope>
    <source>
        <strain evidence="4 5">S276</strain>
    </source>
</reference>
<comment type="caution">
    <text evidence="4">The sequence shown here is derived from an EMBL/GenBank/DDBJ whole genome shotgun (WGS) entry which is preliminary data.</text>
</comment>
<feature type="domain" description="COI1 F-box" evidence="2">
    <location>
        <begin position="110"/>
        <end position="147"/>
    </location>
</feature>
<dbReference type="SMART" id="SM00367">
    <property type="entry name" value="LRR_CC"/>
    <property type="match status" value="15"/>
</dbReference>
<protein>
    <submittedName>
        <fullName evidence="4">Uncharacterized protein</fullName>
    </submittedName>
</protein>
<dbReference type="PANTHER" id="PTHR13318">
    <property type="entry name" value="PARTNER OF PAIRED, ISOFORM B-RELATED"/>
    <property type="match status" value="1"/>
</dbReference>
<evidence type="ECO:0000256" key="1">
    <source>
        <dbReference type="SAM" id="MobiDB-lite"/>
    </source>
</evidence>
<name>A0A388KR52_CHABU</name>
<feature type="domain" description="F-box/LRR-repeat protein 15-like leucin rich repeat" evidence="3">
    <location>
        <begin position="488"/>
        <end position="659"/>
    </location>
</feature>
<keyword evidence="5" id="KW-1185">Reference proteome</keyword>
<evidence type="ECO:0000259" key="3">
    <source>
        <dbReference type="Pfam" id="PF25372"/>
    </source>
</evidence>
<gene>
    <name evidence="4" type="ORF">CBR_g11992</name>
</gene>
<feature type="domain" description="F-box/LRR-repeat protein 15-like leucin rich repeat" evidence="3">
    <location>
        <begin position="298"/>
        <end position="372"/>
    </location>
</feature>
<organism evidence="4 5">
    <name type="scientific">Chara braunii</name>
    <name type="common">Braun's stonewort</name>
    <dbReference type="NCBI Taxonomy" id="69332"/>
    <lineage>
        <taxon>Eukaryota</taxon>
        <taxon>Viridiplantae</taxon>
        <taxon>Streptophyta</taxon>
        <taxon>Charophyceae</taxon>
        <taxon>Charales</taxon>
        <taxon>Characeae</taxon>
        <taxon>Chara</taxon>
    </lineage>
</organism>
<dbReference type="AlphaFoldDB" id="A0A388KR52"/>
<evidence type="ECO:0000313" key="4">
    <source>
        <dbReference type="EMBL" id="GBG72413.1"/>
    </source>
</evidence>
<dbReference type="Gene3D" id="1.20.1280.50">
    <property type="match status" value="1"/>
</dbReference>
<dbReference type="Pfam" id="PF25372">
    <property type="entry name" value="DUF7885"/>
    <property type="match status" value="3"/>
</dbReference>
<dbReference type="GO" id="GO:0031146">
    <property type="term" value="P:SCF-dependent proteasomal ubiquitin-dependent protein catabolic process"/>
    <property type="evidence" value="ECO:0007669"/>
    <property type="project" value="TreeGrafter"/>
</dbReference>
<dbReference type="InterPro" id="IPR032675">
    <property type="entry name" value="LRR_dom_sf"/>
</dbReference>
<evidence type="ECO:0000259" key="2">
    <source>
        <dbReference type="Pfam" id="PF18511"/>
    </source>
</evidence>
<dbReference type="GO" id="GO:0019005">
    <property type="term" value="C:SCF ubiquitin ligase complex"/>
    <property type="evidence" value="ECO:0007669"/>
    <property type="project" value="TreeGrafter"/>
</dbReference>
<dbReference type="Proteomes" id="UP000265515">
    <property type="component" value="Unassembled WGS sequence"/>
</dbReference>
<evidence type="ECO:0000313" key="5">
    <source>
        <dbReference type="Proteomes" id="UP000265515"/>
    </source>
</evidence>
<dbReference type="STRING" id="69332.A0A388KR52"/>
<proteinExistence type="predicted"/>
<feature type="region of interest" description="Disordered" evidence="1">
    <location>
        <begin position="73"/>
        <end position="94"/>
    </location>
</feature>
<dbReference type="InterPro" id="IPR006553">
    <property type="entry name" value="Leu-rich_rpt_Cys-con_subtyp"/>
</dbReference>
<dbReference type="InterPro" id="IPR036047">
    <property type="entry name" value="F-box-like_dom_sf"/>
</dbReference>
<dbReference type="SUPFAM" id="SSF81383">
    <property type="entry name" value="F-box domain"/>
    <property type="match status" value="1"/>
</dbReference>
<sequence length="672" mass="72444">MSRGLVSWSNTAAQASSGGSYIRYNYISHYGAYDGRRGSVPLRCAMGATELSPLFPSLPIYRRWDMEITNCERSADEEGKDSHGNNSNSSRGRVLSQVTADPPNLINDVLTDDALTAVLQCLRDPADWNSFSLVCRRWFNVESNTRQKITIFAVEFTERLLSRFPRLTDLDLSKCRMIDKTLISLSKGLRHIQRLDLSEAMITDISLIALAGSCRHLVSLILSRCTLITDDGVTILVRSLGQKLQSLNLSGCKRITDAAVGKVTGHCRQSLRELHLGHCNEITDAGLASFVAGKPFTALQTLGLDFTSHITDAGIAEVAKGCPSLTRLDISGTSITDSGLEMIAGKLSKLEHLIITQSGRVTDEGVVAVARKGRLKTLVVGMLPPGPPRVAMNDACMSGLALCGSLESLELDSCADMTDEGLATVARGCGKLKHLTLRSCDNVGAAGLSVVGDCCSGLEKLKLYGCSRVNDEALGCIARCKSLRSLEIDSTEDSATDAGLFAIATGCPRLVRVQVGYNNKFGDDGISAFLSQCKFLEELHCAGSRRITEAAFESVSCSASLRRLVLKRINLADDGLMMIASKCSGTLIHLDVTDCPMVSDVGCRWISNCSRLESLVMDRCRRVTDTGMAAIASGCRALRTLSAEGCDGISNVGIKIITEGCRCLREVKVKRM</sequence>
<feature type="domain" description="F-box/LRR-repeat protein 15-like leucin rich repeat" evidence="3">
    <location>
        <begin position="160"/>
        <end position="290"/>
    </location>
</feature>
<dbReference type="Gene3D" id="3.80.10.10">
    <property type="entry name" value="Ribonuclease Inhibitor"/>
    <property type="match status" value="3"/>
</dbReference>
<dbReference type="CDD" id="cd22159">
    <property type="entry name" value="F-box_AtTIR1-like"/>
    <property type="match status" value="1"/>
</dbReference>
<dbReference type="Gramene" id="GBG72413">
    <property type="protein sequence ID" value="GBG72413"/>
    <property type="gene ID" value="CBR_g11992"/>
</dbReference>
<dbReference type="EMBL" id="BFEA01000165">
    <property type="protein sequence ID" value="GBG72413.1"/>
    <property type="molecule type" value="Genomic_DNA"/>
</dbReference>
<accession>A0A388KR52</accession>
<dbReference type="Pfam" id="PF18511">
    <property type="entry name" value="F-box_5"/>
    <property type="match status" value="1"/>
</dbReference>
<dbReference type="PANTHER" id="PTHR13318:SF105">
    <property type="entry name" value="F-BOX_LRR-REPEAT PROTEIN 3"/>
    <property type="match status" value="1"/>
</dbReference>
<feature type="compositionally biased region" description="Basic and acidic residues" evidence="1">
    <location>
        <begin position="73"/>
        <end position="83"/>
    </location>
</feature>
<dbReference type="InterPro" id="IPR057207">
    <property type="entry name" value="FBXL15_LRR"/>
</dbReference>
<dbReference type="InterPro" id="IPR041567">
    <property type="entry name" value="COI1_F-box"/>
</dbReference>
<dbReference type="OrthoDB" id="550575at2759"/>